<reference evidence="1" key="1">
    <citation type="submission" date="2022-10" db="EMBL/GenBank/DDBJ databases">
        <title>Culturing micro-colonial fungi from biological soil crusts in the Mojave desert and describing Neophaeococcomyces mojavensis, and introducing the new genera and species Taxawa tesnikishii.</title>
        <authorList>
            <person name="Kurbessoian T."/>
            <person name="Stajich J.E."/>
        </authorList>
    </citation>
    <scope>NUCLEOTIDE SEQUENCE</scope>
    <source>
        <strain evidence="1">JES_115</strain>
    </source>
</reference>
<organism evidence="1 2">
    <name type="scientific">Coniosporium tulheliwenetii</name>
    <dbReference type="NCBI Taxonomy" id="3383036"/>
    <lineage>
        <taxon>Eukaryota</taxon>
        <taxon>Fungi</taxon>
        <taxon>Dikarya</taxon>
        <taxon>Ascomycota</taxon>
        <taxon>Pezizomycotina</taxon>
        <taxon>Dothideomycetes</taxon>
        <taxon>Dothideomycetes incertae sedis</taxon>
        <taxon>Coniosporium</taxon>
    </lineage>
</organism>
<dbReference type="Proteomes" id="UP001172680">
    <property type="component" value="Unassembled WGS sequence"/>
</dbReference>
<evidence type="ECO:0000313" key="1">
    <source>
        <dbReference type="EMBL" id="KAJ9647837.1"/>
    </source>
</evidence>
<keyword evidence="2" id="KW-1185">Reference proteome</keyword>
<protein>
    <submittedName>
        <fullName evidence="1">Uncharacterized protein</fullName>
    </submittedName>
</protein>
<accession>A0ACC2ZJW5</accession>
<proteinExistence type="predicted"/>
<sequence>MAAAGVLLQSTSAAPTGPSSAAPTQSELEERQLLRGVAGTVVNTVNQAVEAAVDPIGQIRDILSGVGADTTNAAELFKDILDAIDAAVPTATTTSIEGITNVVEAIFDATPTNLYENVVELAENSLAPGELGDVFSTYSTGINSENNVNTVEPAKRIFPEKSPDDAPYSLAEADLRRVIYIPSTFTYGKKPPVILVPGTGSKGGITFGGNYIQLLTGVDYADPVWLNIPGFLLDDAQINAEYVEYAINYISGITKRDVSVIAWSQGNLDTQWALKYWPSTRKVVSDFINISPDFYGTRNAYAVCPRFSELPCPPSVIQQVYESNFIATFRADGGDSAYVPTTSIYSATDEIVQPQSGPDASAIINDARGVGATNNELQVVCNDKPAGSLYTHEGVLRIDLDALCGQIATEGLSLTDVVATEGTIPVAVAAILAYNPKLYDEPPIMAYAA</sequence>
<comment type="caution">
    <text evidence="1">The sequence shown here is derived from an EMBL/GenBank/DDBJ whole genome shotgun (WGS) entry which is preliminary data.</text>
</comment>
<evidence type="ECO:0000313" key="2">
    <source>
        <dbReference type="Proteomes" id="UP001172680"/>
    </source>
</evidence>
<gene>
    <name evidence="1" type="ORF">H2199_001613</name>
</gene>
<name>A0ACC2ZJW5_9PEZI</name>
<dbReference type="EMBL" id="JAPDRP010000004">
    <property type="protein sequence ID" value="KAJ9647837.1"/>
    <property type="molecule type" value="Genomic_DNA"/>
</dbReference>